<dbReference type="AlphaFoldDB" id="A0AAW3URY6"/>
<proteinExistence type="predicted"/>
<accession>A0AAW3URY6</accession>
<evidence type="ECO:0000313" key="2">
    <source>
        <dbReference type="Proteomes" id="UP000518681"/>
    </source>
</evidence>
<organism evidence="1 2">
    <name type="scientific">Paraburkholderia fungorum</name>
    <dbReference type="NCBI Taxonomy" id="134537"/>
    <lineage>
        <taxon>Bacteria</taxon>
        <taxon>Pseudomonadati</taxon>
        <taxon>Pseudomonadota</taxon>
        <taxon>Betaproteobacteria</taxon>
        <taxon>Burkholderiales</taxon>
        <taxon>Burkholderiaceae</taxon>
        <taxon>Paraburkholderia</taxon>
    </lineage>
</organism>
<evidence type="ECO:0000313" key="1">
    <source>
        <dbReference type="EMBL" id="MBB6201379.1"/>
    </source>
</evidence>
<dbReference type="Proteomes" id="UP000518681">
    <property type="component" value="Unassembled WGS sequence"/>
</dbReference>
<comment type="caution">
    <text evidence="1">The sequence shown here is derived from an EMBL/GenBank/DDBJ whole genome shotgun (WGS) entry which is preliminary data.</text>
</comment>
<name>A0AAW3URY6_9BURK</name>
<gene>
    <name evidence="1" type="ORF">GGD69_002232</name>
</gene>
<dbReference type="EMBL" id="JACIIK010000004">
    <property type="protein sequence ID" value="MBB6201379.1"/>
    <property type="molecule type" value="Genomic_DNA"/>
</dbReference>
<sequence length="57" mass="6387">MNETSQSVFIDARRPEGCQQGLSIDKGNFNELRNHQAWQRALSGETEGDTGPRPAWV</sequence>
<reference evidence="1 2" key="1">
    <citation type="submission" date="2020-08" db="EMBL/GenBank/DDBJ databases">
        <title>Genomic Encyclopedia of Type Strains, Phase IV (KMG-V): Genome sequencing to study the core and pangenomes of soil and plant-associated prokaryotes.</title>
        <authorList>
            <person name="Whitman W."/>
        </authorList>
    </citation>
    <scope>NUCLEOTIDE SEQUENCE [LARGE SCALE GENOMIC DNA]</scope>
    <source>
        <strain evidence="1 2">SEMIA 4013</strain>
    </source>
</reference>
<protein>
    <submittedName>
        <fullName evidence="1">Uncharacterized protein</fullName>
    </submittedName>
</protein>